<proteinExistence type="predicted"/>
<dbReference type="InterPro" id="IPR006461">
    <property type="entry name" value="PLAC_motif_containing"/>
</dbReference>
<organism evidence="2 3">
    <name type="scientific">Stentor coeruleus</name>
    <dbReference type="NCBI Taxonomy" id="5963"/>
    <lineage>
        <taxon>Eukaryota</taxon>
        <taxon>Sar</taxon>
        <taxon>Alveolata</taxon>
        <taxon>Ciliophora</taxon>
        <taxon>Postciliodesmatophora</taxon>
        <taxon>Heterotrichea</taxon>
        <taxon>Heterotrichida</taxon>
        <taxon>Stentoridae</taxon>
        <taxon>Stentor</taxon>
    </lineage>
</organism>
<accession>A0A1R2C1X2</accession>
<protein>
    <submittedName>
        <fullName evidence="2">Uncharacterized protein</fullName>
    </submittedName>
</protein>
<name>A0A1R2C1X2_9CILI</name>
<evidence type="ECO:0000313" key="3">
    <source>
        <dbReference type="Proteomes" id="UP000187209"/>
    </source>
</evidence>
<comment type="caution">
    <text evidence="2">The sequence shown here is derived from an EMBL/GenBank/DDBJ whole genome shotgun (WGS) entry which is preliminary data.</text>
</comment>
<feature type="transmembrane region" description="Helical" evidence="1">
    <location>
        <begin position="46"/>
        <end position="64"/>
    </location>
</feature>
<dbReference type="NCBIfam" id="TIGR01571">
    <property type="entry name" value="A_thal_Cys_rich"/>
    <property type="match status" value="1"/>
</dbReference>
<dbReference type="AlphaFoldDB" id="A0A1R2C1X2"/>
<sequence length="120" mass="13266">MSTWEVKIFDCNKNIFMFLWSCFVPCGMVCMQVVNAKLTDPENNNAALIAGLLGCCLGCIGGVINRKRLKKYLNIEGESIGTDIFIWCCCPCCAATQEYIQTLTLKKGSGNIPIWKALSN</sequence>
<keyword evidence="1" id="KW-0812">Transmembrane</keyword>
<evidence type="ECO:0000313" key="2">
    <source>
        <dbReference type="EMBL" id="OMJ83034.1"/>
    </source>
</evidence>
<keyword evidence="1" id="KW-0472">Membrane</keyword>
<gene>
    <name evidence="2" type="ORF">SteCoe_16126</name>
</gene>
<dbReference type="PANTHER" id="PTHR15907">
    <property type="entry name" value="DUF614 FAMILY PROTEIN-RELATED"/>
    <property type="match status" value="1"/>
</dbReference>
<dbReference type="Pfam" id="PF04749">
    <property type="entry name" value="PLAC8"/>
    <property type="match status" value="1"/>
</dbReference>
<evidence type="ECO:0000256" key="1">
    <source>
        <dbReference type="SAM" id="Phobius"/>
    </source>
</evidence>
<keyword evidence="3" id="KW-1185">Reference proteome</keyword>
<reference evidence="2 3" key="1">
    <citation type="submission" date="2016-11" db="EMBL/GenBank/DDBJ databases">
        <title>The macronuclear genome of Stentor coeruleus: a giant cell with tiny introns.</title>
        <authorList>
            <person name="Slabodnick M."/>
            <person name="Ruby J.G."/>
            <person name="Reiff S.B."/>
            <person name="Swart E.C."/>
            <person name="Gosai S."/>
            <person name="Prabakaran S."/>
            <person name="Witkowska E."/>
            <person name="Larue G.E."/>
            <person name="Fisher S."/>
            <person name="Freeman R.M."/>
            <person name="Gunawardena J."/>
            <person name="Chu W."/>
            <person name="Stover N.A."/>
            <person name="Gregory B.D."/>
            <person name="Nowacki M."/>
            <person name="Derisi J."/>
            <person name="Roy S.W."/>
            <person name="Marshall W.F."/>
            <person name="Sood P."/>
        </authorList>
    </citation>
    <scope>NUCLEOTIDE SEQUENCE [LARGE SCALE GENOMIC DNA]</scope>
    <source>
        <strain evidence="2">WM001</strain>
    </source>
</reference>
<feature type="transmembrane region" description="Helical" evidence="1">
    <location>
        <begin position="15"/>
        <end position="34"/>
    </location>
</feature>
<dbReference type="OrthoDB" id="320328at2759"/>
<dbReference type="Proteomes" id="UP000187209">
    <property type="component" value="Unassembled WGS sequence"/>
</dbReference>
<keyword evidence="1" id="KW-1133">Transmembrane helix</keyword>
<dbReference type="EMBL" id="MPUH01000318">
    <property type="protein sequence ID" value="OMJ83034.1"/>
    <property type="molecule type" value="Genomic_DNA"/>
</dbReference>